<proteinExistence type="inferred from homology"/>
<dbReference type="KEGG" id="sen:SACE_3381"/>
<organism evidence="4 5">
    <name type="scientific">Saccharopolyspora erythraea (strain ATCC 11635 / DSM 40517 / JCM 4748 / NBRC 13426 / NCIMB 8594 / NRRL 2338)</name>
    <dbReference type="NCBI Taxonomy" id="405948"/>
    <lineage>
        <taxon>Bacteria</taxon>
        <taxon>Bacillati</taxon>
        <taxon>Actinomycetota</taxon>
        <taxon>Actinomycetes</taxon>
        <taxon>Pseudonocardiales</taxon>
        <taxon>Pseudonocardiaceae</taxon>
        <taxon>Saccharopolyspora</taxon>
    </lineage>
</organism>
<gene>
    <name evidence="4" type="primary">uspA3</name>
    <name evidence="4" type="ordered locus">SACE_3381</name>
</gene>
<dbReference type="PANTHER" id="PTHR46268:SF6">
    <property type="entry name" value="UNIVERSAL STRESS PROTEIN UP12"/>
    <property type="match status" value="1"/>
</dbReference>
<evidence type="ECO:0000313" key="4">
    <source>
        <dbReference type="EMBL" id="CAM02656.1"/>
    </source>
</evidence>
<name>A4FF31_SACEN</name>
<dbReference type="Proteomes" id="UP000006728">
    <property type="component" value="Chromosome"/>
</dbReference>
<dbReference type="SUPFAM" id="SSF52402">
    <property type="entry name" value="Adenine nucleotide alpha hydrolases-like"/>
    <property type="match status" value="2"/>
</dbReference>
<dbReference type="InterPro" id="IPR014729">
    <property type="entry name" value="Rossmann-like_a/b/a_fold"/>
</dbReference>
<dbReference type="Pfam" id="PF00582">
    <property type="entry name" value="Usp"/>
    <property type="match status" value="2"/>
</dbReference>
<dbReference type="InterPro" id="IPR006015">
    <property type="entry name" value="Universal_stress_UspA"/>
</dbReference>
<dbReference type="STRING" id="405948.SACE_3381"/>
<dbReference type="PANTHER" id="PTHR46268">
    <property type="entry name" value="STRESS RESPONSE PROTEIN NHAX"/>
    <property type="match status" value="1"/>
</dbReference>
<evidence type="ECO:0000259" key="3">
    <source>
        <dbReference type="Pfam" id="PF00582"/>
    </source>
</evidence>
<comment type="similarity">
    <text evidence="1">Belongs to the universal stress protein A family.</text>
</comment>
<feature type="region of interest" description="Disordered" evidence="2">
    <location>
        <begin position="179"/>
        <end position="203"/>
    </location>
</feature>
<dbReference type="EMBL" id="AM420293">
    <property type="protein sequence ID" value="CAM02656.1"/>
    <property type="molecule type" value="Genomic_DNA"/>
</dbReference>
<dbReference type="RefSeq" id="WP_011874017.1">
    <property type="nucleotide sequence ID" value="NC_009142.1"/>
</dbReference>
<accession>A4FF31</accession>
<dbReference type="InterPro" id="IPR006016">
    <property type="entry name" value="UspA"/>
</dbReference>
<dbReference type="AlphaFoldDB" id="A4FF31"/>
<protein>
    <submittedName>
        <fullName evidence="4">Universal stress protein family</fullName>
    </submittedName>
</protein>
<keyword evidence="5" id="KW-1185">Reference proteome</keyword>
<feature type="domain" description="UspA" evidence="3">
    <location>
        <begin position="134"/>
        <end position="265"/>
    </location>
</feature>
<dbReference type="Gene3D" id="3.40.50.620">
    <property type="entry name" value="HUPs"/>
    <property type="match status" value="2"/>
</dbReference>
<dbReference type="eggNOG" id="COG0589">
    <property type="taxonomic scope" value="Bacteria"/>
</dbReference>
<reference evidence="4 5" key="1">
    <citation type="journal article" date="2007" name="Nat. Biotechnol.">
        <title>Complete genome sequence of the erythromycin-producing bacterium Saccharopolyspora erythraea NRRL23338.</title>
        <authorList>
            <person name="Oliynyk M."/>
            <person name="Samborskyy M."/>
            <person name="Lester J.B."/>
            <person name="Mironenko T."/>
            <person name="Scott N."/>
            <person name="Dickens S."/>
            <person name="Haydock S.F."/>
            <person name="Leadlay P.F."/>
        </authorList>
    </citation>
    <scope>NUCLEOTIDE SEQUENCE [LARGE SCALE GENOMIC DNA]</scope>
    <source>
        <strain evidence="5">ATCC 11635 / DSM 40517 / JCM 4748 / NBRC 13426 / NCIMB 8594 / NRRL 2338</strain>
    </source>
</reference>
<evidence type="ECO:0000256" key="1">
    <source>
        <dbReference type="ARBA" id="ARBA00008791"/>
    </source>
</evidence>
<feature type="domain" description="UspA" evidence="3">
    <location>
        <begin position="6"/>
        <end position="127"/>
    </location>
</feature>
<evidence type="ECO:0000256" key="2">
    <source>
        <dbReference type="SAM" id="MobiDB-lite"/>
    </source>
</evidence>
<evidence type="ECO:0000313" key="5">
    <source>
        <dbReference type="Proteomes" id="UP000006728"/>
    </source>
</evidence>
<sequence length="273" mass="28585">MMPDGPVVVGVDGSRRSVAAARWAAGEAALRHAPLHVLAVNPDPQLNHLAKQTAREIGEMCRETHPGLEVANMTELGNPATQLVRISALARLVVVGSRGRGALAGVLLGSVSTKVAGHAHCPVVVVREQHPRGPVVVGVDSSPHSRQALGFAFETASVHGVDLVAAQVWRAERGASSLDREAAARESAERSLSEQLAGRRGDHPDVAVRELAVRGHPVAELTETAREALLLVVGHRGLGGFPGLLTGSVAMGVLHHATCPVAVVRDERSTGRR</sequence>
<dbReference type="HOGENOM" id="CLU_049301_2_3_11"/>
<dbReference type="PRINTS" id="PR01438">
    <property type="entry name" value="UNVRSLSTRESS"/>
</dbReference>